<evidence type="ECO:0000313" key="3">
    <source>
        <dbReference type="Proteomes" id="UP001301566"/>
    </source>
</evidence>
<gene>
    <name evidence="2" type="ORF">CRP114_gp33</name>
</gene>
<reference evidence="2 3" key="1">
    <citation type="submission" date="2023-08" db="EMBL/GenBank/DDBJ databases">
        <authorList>
            <person name="Du S."/>
            <person name="Wu Z."/>
            <person name="Wu Y."/>
            <person name="Yang M."/>
            <person name="Shao J."/>
            <person name="Liu H."/>
            <person name="Zhao Y."/>
            <person name="Zhang Z."/>
        </authorList>
    </citation>
    <scope>NUCLEOTIDE SEQUENCE [LARGE SCALE GENOMIC DNA]</scope>
</reference>
<protein>
    <submittedName>
        <fullName evidence="2">Scaffolding protein</fullName>
    </submittedName>
</protein>
<dbReference type="Proteomes" id="UP001301566">
    <property type="component" value="Segment"/>
</dbReference>
<dbReference type="Pfam" id="PF05396">
    <property type="entry name" value="Phage_T7_Capsid"/>
    <property type="match status" value="1"/>
</dbReference>
<evidence type="ECO:0000256" key="1">
    <source>
        <dbReference type="SAM" id="MobiDB-lite"/>
    </source>
</evidence>
<name>A0AAX3ZVU0_9CAUD</name>
<dbReference type="EMBL" id="OR420740">
    <property type="protein sequence ID" value="WMM95232.1"/>
    <property type="molecule type" value="Genomic_DNA"/>
</dbReference>
<dbReference type="GO" id="GO:0019069">
    <property type="term" value="P:viral capsid assembly"/>
    <property type="evidence" value="ECO:0007669"/>
    <property type="project" value="InterPro"/>
</dbReference>
<proteinExistence type="predicted"/>
<feature type="compositionally biased region" description="Basic and acidic residues" evidence="1">
    <location>
        <begin position="23"/>
        <end position="51"/>
    </location>
</feature>
<keyword evidence="3" id="KW-1185">Reference proteome</keyword>
<evidence type="ECO:0000313" key="2">
    <source>
        <dbReference type="EMBL" id="WMM95232.1"/>
    </source>
</evidence>
<accession>A0AAX3ZVU0</accession>
<sequence length="235" mass="25613">MAETITITEDETGPEAPVAEDNQSERPEWLPEKFNSPEDLAKSYSELEKKLSGSTDQAAEPSDTDGEPQGQSEPVSFEKFSEEFASSGELSEDSFAELEAMGYPKEMVETYINGMNAAQTADATQVMDVVGGEEGYKELTDWAREALDTKELELYNQMVGTGTDNAKMAVEWLVSKREALEGSEPTLLAGKASAPAKDEFRSTAEVVAAMKDPRYGKDSAYTKDVEGKLGRSSVF</sequence>
<feature type="region of interest" description="Disordered" evidence="1">
    <location>
        <begin position="1"/>
        <end position="93"/>
    </location>
</feature>
<organism evidence="2 3">
    <name type="scientific">Roseobacter phage CRP-114</name>
    <dbReference type="NCBI Taxonomy" id="3072842"/>
    <lineage>
        <taxon>Viruses</taxon>
        <taxon>Duplodnaviria</taxon>
        <taxon>Heunggongvirae</taxon>
        <taxon>Uroviricota</taxon>
        <taxon>Caudoviricetes</taxon>
        <taxon>Autographivirales</taxon>
        <taxon>Autographivirales incertae sedis</taxon>
        <taxon>Dynamenevirus</taxon>
        <taxon>Dynamenevirus CRP114</taxon>
    </lineage>
</organism>
<dbReference type="InterPro" id="IPR008768">
    <property type="entry name" value="Gp9-like"/>
</dbReference>